<feature type="transmembrane region" description="Helical" evidence="1">
    <location>
        <begin position="116"/>
        <end position="134"/>
    </location>
</feature>
<evidence type="ECO:0000256" key="1">
    <source>
        <dbReference type="SAM" id="Phobius"/>
    </source>
</evidence>
<feature type="transmembrane region" description="Helical" evidence="1">
    <location>
        <begin position="20"/>
        <end position="39"/>
    </location>
</feature>
<evidence type="ECO:0000259" key="2">
    <source>
        <dbReference type="Pfam" id="PF09990"/>
    </source>
</evidence>
<keyword evidence="1" id="KW-1133">Transmembrane helix</keyword>
<name>A0A1C3VNY6_9BRAD</name>
<accession>A0A1C3VNY6</accession>
<dbReference type="AlphaFoldDB" id="A0A1C3VNY6"/>
<keyword evidence="1" id="KW-0812">Transmembrane</keyword>
<keyword evidence="4" id="KW-1185">Reference proteome</keyword>
<keyword evidence="1" id="KW-0472">Membrane</keyword>
<dbReference type="InterPro" id="IPR019251">
    <property type="entry name" value="DUF2231_TM"/>
</dbReference>
<feature type="transmembrane region" description="Helical" evidence="1">
    <location>
        <begin position="51"/>
        <end position="73"/>
    </location>
</feature>
<proteinExistence type="predicted"/>
<feature type="transmembrane region" description="Helical" evidence="1">
    <location>
        <begin position="85"/>
        <end position="104"/>
    </location>
</feature>
<dbReference type="EMBL" id="FMAI01000005">
    <property type="protein sequence ID" value="SCB29482.1"/>
    <property type="molecule type" value="Genomic_DNA"/>
</dbReference>
<dbReference type="Proteomes" id="UP000199184">
    <property type="component" value="Unassembled WGS sequence"/>
</dbReference>
<evidence type="ECO:0000313" key="4">
    <source>
        <dbReference type="Proteomes" id="UP000199184"/>
    </source>
</evidence>
<gene>
    <name evidence="3" type="ORF">GA0061098_100563</name>
</gene>
<organism evidence="3 4">
    <name type="scientific">Bradyrhizobium shewense</name>
    <dbReference type="NCBI Taxonomy" id="1761772"/>
    <lineage>
        <taxon>Bacteria</taxon>
        <taxon>Pseudomonadati</taxon>
        <taxon>Pseudomonadota</taxon>
        <taxon>Alphaproteobacteria</taxon>
        <taxon>Hyphomicrobiales</taxon>
        <taxon>Nitrobacteraceae</taxon>
        <taxon>Bradyrhizobium</taxon>
    </lineage>
</organism>
<sequence>MTINPKTTAAIGDHPLHPMLIPFPVACLVGAPIADLAFIGTGDNFWARAAMWLIGAGIVMALVAAVAGFTDFFSEPRIRRLNDAWYHMVGNLAAVVLALINFYLRYAQGAEAAIKPWGVVLSLVVVGILLFTGWKGWEMVYRHHVAVLDAPGQTSSEPVTPQHAARAIVAPPEATGCRRGADLGRRAFAADQVAPPPHLMT</sequence>
<dbReference type="Pfam" id="PF09990">
    <property type="entry name" value="DUF2231"/>
    <property type="match status" value="1"/>
</dbReference>
<reference evidence="4" key="1">
    <citation type="submission" date="2016-08" db="EMBL/GenBank/DDBJ databases">
        <authorList>
            <person name="Varghese N."/>
            <person name="Submissions Spin"/>
        </authorList>
    </citation>
    <scope>NUCLEOTIDE SEQUENCE [LARGE SCALE GENOMIC DNA]</scope>
    <source>
        <strain evidence="4">ERR11</strain>
    </source>
</reference>
<protein>
    <submittedName>
        <fullName evidence="3">Uncharacterized membrane protein</fullName>
    </submittedName>
</protein>
<feature type="domain" description="DUF2231" evidence="2">
    <location>
        <begin position="14"/>
        <end position="147"/>
    </location>
</feature>
<evidence type="ECO:0000313" key="3">
    <source>
        <dbReference type="EMBL" id="SCB29482.1"/>
    </source>
</evidence>